<evidence type="ECO:0000256" key="2">
    <source>
        <dbReference type="ARBA" id="ARBA00010157"/>
    </source>
</evidence>
<evidence type="ECO:0000256" key="7">
    <source>
        <dbReference type="SAM" id="Phobius"/>
    </source>
</evidence>
<dbReference type="EMBL" id="JADOGI010000258">
    <property type="protein sequence ID" value="MBF8193130.1"/>
    <property type="molecule type" value="Genomic_DNA"/>
</dbReference>
<evidence type="ECO:0000256" key="1">
    <source>
        <dbReference type="ARBA" id="ARBA00004651"/>
    </source>
</evidence>
<feature type="transmembrane region" description="Helical" evidence="7">
    <location>
        <begin position="373"/>
        <end position="393"/>
    </location>
</feature>
<dbReference type="PANTHER" id="PTHR33406">
    <property type="entry name" value="MEMBRANE PROTEIN MJ1562-RELATED"/>
    <property type="match status" value="1"/>
</dbReference>
<keyword evidence="6 7" id="KW-0472">Membrane</keyword>
<evidence type="ECO:0000259" key="9">
    <source>
        <dbReference type="PROSITE" id="PS50156"/>
    </source>
</evidence>
<dbReference type="SUPFAM" id="SSF82866">
    <property type="entry name" value="Multidrug efflux transporter AcrB transmembrane domain"/>
    <property type="match status" value="2"/>
</dbReference>
<evidence type="ECO:0000313" key="11">
    <source>
        <dbReference type="Proteomes" id="UP000605361"/>
    </source>
</evidence>
<feature type="transmembrane region" description="Helical" evidence="7">
    <location>
        <begin position="638"/>
        <end position="660"/>
    </location>
</feature>
<feature type="transmembrane region" description="Helical" evidence="7">
    <location>
        <begin position="562"/>
        <end position="584"/>
    </location>
</feature>
<dbReference type="PROSITE" id="PS50156">
    <property type="entry name" value="SSD"/>
    <property type="match status" value="1"/>
</dbReference>
<feature type="domain" description="SSD" evidence="9">
    <location>
        <begin position="213"/>
        <end position="339"/>
    </location>
</feature>
<sequence>MWVALIRKKKVLLGVVLFWLALAAAVPMLAPAAGQAGDGQGPTAPPGAAESVTAERALAAAFPDDTGVPAIVVLRNPRGLGDADIEQVRRISGELSGSARPRGVRGVVSIITNPQAAAGLRAPDGTTTMIVVNVGLDPLDPAFGTTVESIRKIAGAGSGDLEIRVTGPAGVIHDSVVVFRQSDQTLLMATIVLVLVLLLAIYRSPVLAAVPLLAAGVAMAVSGGLGAGLARLGVISTSEMTTSIATVLLFGVGTDYCLFLIMRYREELATHADRPAAMAAALRRVGPAIGFSAGTVVAGLLVLLAATLPAFRSLGPYLAVSVAVMLAVALTFVPALIVLLGRFAFWPLRAHARTVRAGSLWGRVAAYVIRRPAITLITCLAILGGLAAGLTGYRENHDTLSGFRAPTDSARGQHLLAEAFPPGMLAPTYVLLDASAAPISDDQRRALTERIHSQVAEVPGVRQVLGPTMSASGHVARLDVVYADDPYGAAALDRTEGLRHTVGDVVDAHGRPGLRAMVGGESAAALDRRDAGHRDLLVISVLLFVLITLLVGGALKAVLAPLYLVATMVGSAAAALGATTLTMVTIGGQDGLAEGAVLYVIVFLVALGIDYNIMLAVRIRQETTVHGATEGLRRALTHTGGVITAAGLILAGTFAVLMSLPLDTLFQFGFALAVGILLDTFLVRALLVPALIHLSGPAIWLPSRLTVPAGPEQHPEPSRTPSQA</sequence>
<evidence type="ECO:0000256" key="6">
    <source>
        <dbReference type="ARBA" id="ARBA00023136"/>
    </source>
</evidence>
<dbReference type="Gene3D" id="1.20.1640.10">
    <property type="entry name" value="Multidrug efflux transporter AcrB transmembrane domain"/>
    <property type="match status" value="2"/>
</dbReference>
<evidence type="ECO:0000256" key="3">
    <source>
        <dbReference type="ARBA" id="ARBA00022475"/>
    </source>
</evidence>
<keyword evidence="4 7" id="KW-0812">Transmembrane</keyword>
<protein>
    <submittedName>
        <fullName evidence="10">MMPL family transporter</fullName>
    </submittedName>
</protein>
<feature type="chain" id="PRO_5037634210" evidence="8">
    <location>
        <begin position="33"/>
        <end position="724"/>
    </location>
</feature>
<dbReference type="AlphaFoldDB" id="A0A931F3Y9"/>
<comment type="caution">
    <text evidence="10">The sequence shown here is derived from an EMBL/GenBank/DDBJ whole genome shotgun (WGS) entry which is preliminary data.</text>
</comment>
<feature type="signal peptide" evidence="8">
    <location>
        <begin position="1"/>
        <end position="32"/>
    </location>
</feature>
<keyword evidence="3" id="KW-1003">Cell membrane</keyword>
<feature type="transmembrane region" description="Helical" evidence="7">
    <location>
        <begin position="209"/>
        <end position="230"/>
    </location>
</feature>
<gene>
    <name evidence="10" type="ORF">ITP53_47175</name>
</gene>
<dbReference type="InterPro" id="IPR050545">
    <property type="entry name" value="Mycobact_MmpL"/>
</dbReference>
<feature type="transmembrane region" description="Helical" evidence="7">
    <location>
        <begin position="185"/>
        <end position="202"/>
    </location>
</feature>
<accession>A0A931F3Y9</accession>
<evidence type="ECO:0000256" key="5">
    <source>
        <dbReference type="ARBA" id="ARBA00022989"/>
    </source>
</evidence>
<feature type="transmembrane region" description="Helical" evidence="7">
    <location>
        <begin position="536"/>
        <end position="555"/>
    </location>
</feature>
<comment type="subcellular location">
    <subcellularLocation>
        <location evidence="1">Cell membrane</location>
        <topology evidence="1">Multi-pass membrane protein</topology>
    </subcellularLocation>
</comment>
<comment type="similarity">
    <text evidence="2">Belongs to the resistance-nodulation-cell division (RND) (TC 2.A.6) family. MmpL subfamily.</text>
</comment>
<proteinExistence type="inferred from homology"/>
<name>A0A931F3Y9_9ACTN</name>
<feature type="transmembrane region" description="Helical" evidence="7">
    <location>
        <begin position="596"/>
        <end position="617"/>
    </location>
</feature>
<dbReference type="RefSeq" id="WP_195902007.1">
    <property type="nucleotide sequence ID" value="NZ_JADOGI010000258.1"/>
</dbReference>
<feature type="transmembrane region" description="Helical" evidence="7">
    <location>
        <begin position="242"/>
        <end position="264"/>
    </location>
</feature>
<dbReference type="InterPro" id="IPR004869">
    <property type="entry name" value="MMPL_dom"/>
</dbReference>
<reference evidence="10" key="1">
    <citation type="submission" date="2020-11" db="EMBL/GenBank/DDBJ databases">
        <title>Whole-genome analyses of Nonomuraea sp. K274.</title>
        <authorList>
            <person name="Veyisoglu A."/>
        </authorList>
    </citation>
    <scope>NUCLEOTIDE SEQUENCE</scope>
    <source>
        <strain evidence="10">K274</strain>
    </source>
</reference>
<keyword evidence="5 7" id="KW-1133">Transmembrane helix</keyword>
<evidence type="ECO:0000256" key="4">
    <source>
        <dbReference type="ARBA" id="ARBA00022692"/>
    </source>
</evidence>
<keyword evidence="11" id="KW-1185">Reference proteome</keyword>
<feature type="transmembrane region" description="Helical" evidence="7">
    <location>
        <begin position="666"/>
        <end position="687"/>
    </location>
</feature>
<dbReference type="GO" id="GO:0005886">
    <property type="term" value="C:plasma membrane"/>
    <property type="evidence" value="ECO:0007669"/>
    <property type="project" value="UniProtKB-SubCell"/>
</dbReference>
<feature type="transmembrane region" description="Helical" evidence="7">
    <location>
        <begin position="317"/>
        <end position="340"/>
    </location>
</feature>
<dbReference type="PANTHER" id="PTHR33406:SF6">
    <property type="entry name" value="MEMBRANE PROTEIN YDGH-RELATED"/>
    <property type="match status" value="1"/>
</dbReference>
<evidence type="ECO:0000313" key="10">
    <source>
        <dbReference type="EMBL" id="MBF8193130.1"/>
    </source>
</evidence>
<feature type="transmembrane region" description="Helical" evidence="7">
    <location>
        <begin position="285"/>
        <end position="311"/>
    </location>
</feature>
<organism evidence="10 11">
    <name type="scientific">Nonomuraea cypriaca</name>
    <dbReference type="NCBI Taxonomy" id="1187855"/>
    <lineage>
        <taxon>Bacteria</taxon>
        <taxon>Bacillati</taxon>
        <taxon>Actinomycetota</taxon>
        <taxon>Actinomycetes</taxon>
        <taxon>Streptosporangiales</taxon>
        <taxon>Streptosporangiaceae</taxon>
        <taxon>Nonomuraea</taxon>
    </lineage>
</organism>
<evidence type="ECO:0000256" key="8">
    <source>
        <dbReference type="SAM" id="SignalP"/>
    </source>
</evidence>
<dbReference type="Pfam" id="PF03176">
    <property type="entry name" value="MMPL"/>
    <property type="match status" value="2"/>
</dbReference>
<keyword evidence="8" id="KW-0732">Signal</keyword>
<dbReference type="Proteomes" id="UP000605361">
    <property type="component" value="Unassembled WGS sequence"/>
</dbReference>
<dbReference type="InterPro" id="IPR000731">
    <property type="entry name" value="SSD"/>
</dbReference>